<dbReference type="EMBL" id="BBNO01000018">
    <property type="protein sequence ID" value="GAO13047.1"/>
    <property type="molecule type" value="Genomic_DNA"/>
</dbReference>
<gene>
    <name evidence="4" type="ORF">TPA0598_18_00060</name>
</gene>
<keyword evidence="2" id="KW-0732">Signal</keyword>
<organism evidence="4 5">
    <name type="scientific">Streptomyces lydicamycinicus</name>
    <dbReference type="NCBI Taxonomy" id="1546107"/>
    <lineage>
        <taxon>Bacteria</taxon>
        <taxon>Bacillati</taxon>
        <taxon>Actinomycetota</taxon>
        <taxon>Actinomycetes</taxon>
        <taxon>Kitasatosporales</taxon>
        <taxon>Streptomycetaceae</taxon>
        <taxon>Streptomyces</taxon>
    </lineage>
</organism>
<comment type="caution">
    <text evidence="4">The sequence shown here is derived from an EMBL/GenBank/DDBJ whole genome shotgun (WGS) entry which is preliminary data.</text>
</comment>
<evidence type="ECO:0000259" key="3">
    <source>
        <dbReference type="Pfam" id="PF14040"/>
    </source>
</evidence>
<evidence type="ECO:0000256" key="1">
    <source>
        <dbReference type="SAM" id="MobiDB-lite"/>
    </source>
</evidence>
<feature type="signal peptide" evidence="2">
    <location>
        <begin position="1"/>
        <end position="35"/>
    </location>
</feature>
<sequence>MARILTRAYRRRGKIWATLAAATLAVTAFTPPAEAAPDRLSVDTYALPIGVKPPTLSELQRPGYLARLGKSLERQRLEAGQGEIAGPAASLLSEEKGSGVRSSTPPVQTGNGGTYPDPPRSMSDKECHKNLNNGLFYFKSRFAMCGALQLLQVWGRNGRPVGESGFMVTVLGTVPDAKDRSVRFDYHFSNFAATGNTKTSGLIVNTKVEQTILVSHARKRESGLIPPKKSFDALRAAPNYRHNVIFDAGQGAKPDDLITMAYDPSVSVKYPTGYVGTNPGPERVTFTAMNWDAAPYLPNSRASDPKKRGGVAFANKATLHYSSKQGAPEKAVADHLKLAHTNPSKTKPPNSHKNVPGFELKRPLHRLYPDRDKSRYRANRRTAVRMCVTYWGKDYATSDPAGPRECDEYPFASTYEGAGQHSKEPSAPKDNFSALPIPKAQNKAGGTILALFYDKNRILHGRDSKGKEVDAYLMTID</sequence>
<dbReference type="AlphaFoldDB" id="A0A0P4RGY3"/>
<keyword evidence="5" id="KW-1185">Reference proteome</keyword>
<evidence type="ECO:0000313" key="4">
    <source>
        <dbReference type="EMBL" id="GAO13047.1"/>
    </source>
</evidence>
<reference evidence="4 5" key="2">
    <citation type="journal article" date="2015" name="Stand. Genomic Sci.">
        <title>Draft genome sequence of marine-derived Streptomyces sp. TP-A0598, a producer of anti-MRSA antibiotic lydicamycins.</title>
        <authorList>
            <person name="Komaki H."/>
            <person name="Ichikawa N."/>
            <person name="Hosoyama A."/>
            <person name="Fujita N."/>
            <person name="Igarashi Y."/>
        </authorList>
    </citation>
    <scope>NUCLEOTIDE SEQUENCE [LARGE SCALE GENOMIC DNA]</scope>
    <source>
        <strain evidence="4 5">NBRC 110027</strain>
    </source>
</reference>
<feature type="compositionally biased region" description="Polar residues" evidence="1">
    <location>
        <begin position="100"/>
        <end position="109"/>
    </location>
</feature>
<name>A0A0P4RGY3_9ACTN</name>
<dbReference type="Proteomes" id="UP000048965">
    <property type="component" value="Unassembled WGS sequence"/>
</dbReference>
<dbReference type="InterPro" id="IPR029476">
    <property type="entry name" value="DNase_NucA_NucB"/>
</dbReference>
<evidence type="ECO:0000313" key="5">
    <source>
        <dbReference type="Proteomes" id="UP000048965"/>
    </source>
</evidence>
<feature type="chain" id="PRO_5006068766" description="Deoxyribonuclease NucA/NucB domain-containing protein" evidence="2">
    <location>
        <begin position="36"/>
        <end position="477"/>
    </location>
</feature>
<accession>A0A0P4RGY3</accession>
<feature type="region of interest" description="Disordered" evidence="1">
    <location>
        <begin position="93"/>
        <end position="122"/>
    </location>
</feature>
<protein>
    <recommendedName>
        <fullName evidence="3">Deoxyribonuclease NucA/NucB domain-containing protein</fullName>
    </recommendedName>
</protein>
<dbReference type="Pfam" id="PF14040">
    <property type="entry name" value="DNase_NucA_NucB"/>
    <property type="match status" value="1"/>
</dbReference>
<reference evidence="5" key="1">
    <citation type="submission" date="2014-09" db="EMBL/GenBank/DDBJ databases">
        <title>Whole genome shotgun sequence of Streptomyces sp. NBRC 110027.</title>
        <authorList>
            <person name="Komaki H."/>
            <person name="Ichikawa N."/>
            <person name="Katano-Makiyama Y."/>
            <person name="Hosoyama A."/>
            <person name="Hashimoto M."/>
            <person name="Uohara A."/>
            <person name="Kitahashi Y."/>
            <person name="Ohji S."/>
            <person name="Kimura A."/>
            <person name="Yamazoe A."/>
            <person name="Igarashi Y."/>
            <person name="Fujita N."/>
        </authorList>
    </citation>
    <scope>NUCLEOTIDE SEQUENCE [LARGE SCALE GENOMIC DNA]</scope>
    <source>
        <strain evidence="5">NBRC 110027</strain>
    </source>
</reference>
<evidence type="ECO:0000256" key="2">
    <source>
        <dbReference type="SAM" id="SignalP"/>
    </source>
</evidence>
<proteinExistence type="predicted"/>
<feature type="domain" description="Deoxyribonuclease NucA/NucB" evidence="3">
    <location>
        <begin position="371"/>
        <end position="461"/>
    </location>
</feature>